<evidence type="ECO:0000313" key="2">
    <source>
        <dbReference type="EMBL" id="MDD1779924.1"/>
    </source>
</evidence>
<keyword evidence="1" id="KW-0732">Signal</keyword>
<keyword evidence="3" id="KW-1185">Reference proteome</keyword>
<reference evidence="2" key="1">
    <citation type="submission" date="2021-12" db="EMBL/GenBank/DDBJ databases">
        <title>Enterovibrio ZSDZ35 sp. nov. and Enterovibrio ZSDZ42 sp. nov., isolated from coastal seawater in Qingdao.</title>
        <authorList>
            <person name="Zhang P."/>
        </authorList>
    </citation>
    <scope>NUCLEOTIDE SEQUENCE</scope>
    <source>
        <strain evidence="2">ZSDZ35</strain>
    </source>
</reference>
<accession>A0ABT5QGZ4</accession>
<dbReference type="Proteomes" id="UP001149821">
    <property type="component" value="Unassembled WGS sequence"/>
</dbReference>
<name>A0ABT5QGZ4_9GAMM</name>
<dbReference type="EMBL" id="JAJUBB010000001">
    <property type="protein sequence ID" value="MDD1779924.1"/>
    <property type="molecule type" value="Genomic_DNA"/>
</dbReference>
<gene>
    <name evidence="2" type="ORF">LRP49_01825</name>
</gene>
<evidence type="ECO:0000313" key="3">
    <source>
        <dbReference type="Proteomes" id="UP001149821"/>
    </source>
</evidence>
<feature type="signal peptide" evidence="1">
    <location>
        <begin position="1"/>
        <end position="23"/>
    </location>
</feature>
<evidence type="ECO:0008006" key="4">
    <source>
        <dbReference type="Google" id="ProtNLM"/>
    </source>
</evidence>
<sequence>MPSSRFLTLIFAVSVLSIGPAFSQETESNTSEVSHKLAIPNITTEFVFHVSGKNDLVAEVNLPLSNSRIALIDPDGNLLASKSSVWHETQSWPDSSLPPENRDVELPMVTDPMDGEWRVIVDYPSNLIDFPILTTITMSRYGQIH</sequence>
<feature type="chain" id="PRO_5045840587" description="P/Homo B domain-containing protein" evidence="1">
    <location>
        <begin position="24"/>
        <end position="145"/>
    </location>
</feature>
<dbReference type="RefSeq" id="WP_274139774.1">
    <property type="nucleotide sequence ID" value="NZ_JAJUBB010000001.1"/>
</dbReference>
<comment type="caution">
    <text evidence="2">The sequence shown here is derived from an EMBL/GenBank/DDBJ whole genome shotgun (WGS) entry which is preliminary data.</text>
</comment>
<evidence type="ECO:0000256" key="1">
    <source>
        <dbReference type="SAM" id="SignalP"/>
    </source>
</evidence>
<proteinExistence type="predicted"/>
<organism evidence="2 3">
    <name type="scientific">Enterovibrio qingdaonensis</name>
    <dbReference type="NCBI Taxonomy" id="2899818"/>
    <lineage>
        <taxon>Bacteria</taxon>
        <taxon>Pseudomonadati</taxon>
        <taxon>Pseudomonadota</taxon>
        <taxon>Gammaproteobacteria</taxon>
        <taxon>Vibrionales</taxon>
        <taxon>Vibrionaceae</taxon>
        <taxon>Enterovibrio</taxon>
    </lineage>
</organism>
<protein>
    <recommendedName>
        <fullName evidence="4">P/Homo B domain-containing protein</fullName>
    </recommendedName>
</protein>